<feature type="domain" description="HTH lacI-type" evidence="4">
    <location>
        <begin position="11"/>
        <end position="66"/>
    </location>
</feature>
<dbReference type="SUPFAM" id="SSF47413">
    <property type="entry name" value="lambda repressor-like DNA-binding domains"/>
    <property type="match status" value="1"/>
</dbReference>
<sequence length="328" mass="35206">MTSEPVLEKPATAADVARLAGVSRSTVSFILNGKLDRFPDETRRRVLEAAERLRYRPSSAGRSLVSGRSDTVIVLLPNTTFGSNLQDAVDRVVEHSDTFGGNVVVRFASTTIDATLDAVRALRPLAVVDFGVLGAEDRENVEKTGVIVVSSLRRGDGQPDGGIGEIQADALLRRGPRRLWFASLSDNRIDAYGPHRFKALQRFCEQRGLEPPRSVSVPLTVEGGAAALREVLEVGGPAGIACYNDDVGMALLAGARREGVHVPEMVSLVGVDNTPMSALSAPTLSTIDTGFPAMVDLLSIQLERRLGRDVDAAAEPVHRFTLVERESS</sequence>
<dbReference type="AlphaFoldDB" id="A0A9X3PN87"/>
<dbReference type="EMBL" id="JAVDYD010000001">
    <property type="protein sequence ID" value="MDR7340780.1"/>
    <property type="molecule type" value="Genomic_DNA"/>
</dbReference>
<dbReference type="InterPro" id="IPR000843">
    <property type="entry name" value="HTH_LacI"/>
</dbReference>
<dbReference type="PANTHER" id="PTHR30146:SF153">
    <property type="entry name" value="LACTOSE OPERON REPRESSOR"/>
    <property type="match status" value="1"/>
</dbReference>
<dbReference type="InterPro" id="IPR028082">
    <property type="entry name" value="Peripla_BP_I"/>
</dbReference>
<dbReference type="InterPro" id="IPR046335">
    <property type="entry name" value="LacI/GalR-like_sensor"/>
</dbReference>
<dbReference type="PANTHER" id="PTHR30146">
    <property type="entry name" value="LACI-RELATED TRANSCRIPTIONAL REPRESSOR"/>
    <property type="match status" value="1"/>
</dbReference>
<evidence type="ECO:0000256" key="1">
    <source>
        <dbReference type="ARBA" id="ARBA00023015"/>
    </source>
</evidence>
<evidence type="ECO:0000313" key="7">
    <source>
        <dbReference type="Proteomes" id="UP001145799"/>
    </source>
</evidence>
<gene>
    <name evidence="6" type="ORF">J2S69_004499</name>
    <name evidence="5" type="ORF">O2L01_13800</name>
</gene>
<protein>
    <submittedName>
        <fullName evidence="6">DNA-binding LacI/PurR family transcriptional regulator</fullName>
    </submittedName>
    <submittedName>
        <fullName evidence="5">LacI family DNA-binding transcriptional regulator</fullName>
    </submittedName>
</protein>
<evidence type="ECO:0000313" key="5">
    <source>
        <dbReference type="EMBL" id="MDA1386062.1"/>
    </source>
</evidence>
<comment type="caution">
    <text evidence="5">The sequence shown here is derived from an EMBL/GenBank/DDBJ whole genome shotgun (WGS) entry which is preliminary data.</text>
</comment>
<proteinExistence type="predicted"/>
<dbReference type="Pfam" id="PF13377">
    <property type="entry name" value="Peripla_BP_3"/>
    <property type="match status" value="1"/>
</dbReference>
<keyword evidence="8" id="KW-1185">Reference proteome</keyword>
<keyword evidence="1" id="KW-0805">Transcription regulation</keyword>
<dbReference type="SUPFAM" id="SSF53822">
    <property type="entry name" value="Periplasmic binding protein-like I"/>
    <property type="match status" value="1"/>
</dbReference>
<dbReference type="EMBL" id="JAPZVQ010000007">
    <property type="protein sequence ID" value="MDA1386062.1"/>
    <property type="molecule type" value="Genomic_DNA"/>
</dbReference>
<dbReference type="CDD" id="cd01392">
    <property type="entry name" value="HTH_LacI"/>
    <property type="match status" value="1"/>
</dbReference>
<reference evidence="6 8" key="2">
    <citation type="submission" date="2023-07" db="EMBL/GenBank/DDBJ databases">
        <title>Sequencing the genomes of 1000 actinobacteria strains.</title>
        <authorList>
            <person name="Klenk H.-P."/>
        </authorList>
    </citation>
    <scope>NUCLEOTIDE SEQUENCE [LARGE SCALE GENOMIC DNA]</scope>
    <source>
        <strain evidence="6 8">DSM 44724</strain>
    </source>
</reference>
<keyword evidence="2 5" id="KW-0238">DNA-binding</keyword>
<dbReference type="Gene3D" id="1.10.260.40">
    <property type="entry name" value="lambda repressor-like DNA-binding domains"/>
    <property type="match status" value="1"/>
</dbReference>
<dbReference type="GO" id="GO:0003700">
    <property type="term" value="F:DNA-binding transcription factor activity"/>
    <property type="evidence" value="ECO:0007669"/>
    <property type="project" value="TreeGrafter"/>
</dbReference>
<dbReference type="Proteomes" id="UP001145799">
    <property type="component" value="Unassembled WGS sequence"/>
</dbReference>
<dbReference type="Gene3D" id="3.40.50.2300">
    <property type="match status" value="1"/>
</dbReference>
<accession>A0A9X3PN87</accession>
<dbReference type="InterPro" id="IPR010982">
    <property type="entry name" value="Lambda_DNA-bd_dom_sf"/>
</dbReference>
<dbReference type="RefSeq" id="WP_270122526.1">
    <property type="nucleotide sequence ID" value="NZ_BAAAOM010000001.1"/>
</dbReference>
<keyword evidence="3" id="KW-0804">Transcription</keyword>
<dbReference type="SMART" id="SM00354">
    <property type="entry name" value="HTH_LACI"/>
    <property type="match status" value="1"/>
</dbReference>
<dbReference type="PROSITE" id="PS50932">
    <property type="entry name" value="HTH_LACI_2"/>
    <property type="match status" value="1"/>
</dbReference>
<dbReference type="GO" id="GO:0000976">
    <property type="term" value="F:transcription cis-regulatory region binding"/>
    <property type="evidence" value="ECO:0007669"/>
    <property type="project" value="TreeGrafter"/>
</dbReference>
<reference evidence="5" key="1">
    <citation type="submission" date="2022-12" db="EMBL/GenBank/DDBJ databases">
        <title>Gycomyces niveus sp.nov., a novel actinomycete isolated from soil in Shouguang.</title>
        <authorList>
            <person name="Yang X."/>
        </authorList>
    </citation>
    <scope>NUCLEOTIDE SEQUENCE</scope>
    <source>
        <strain evidence="5">DSM 44724</strain>
    </source>
</reference>
<evidence type="ECO:0000259" key="4">
    <source>
        <dbReference type="PROSITE" id="PS50932"/>
    </source>
</evidence>
<evidence type="ECO:0000256" key="2">
    <source>
        <dbReference type="ARBA" id="ARBA00023125"/>
    </source>
</evidence>
<evidence type="ECO:0000313" key="6">
    <source>
        <dbReference type="EMBL" id="MDR7340780.1"/>
    </source>
</evidence>
<evidence type="ECO:0000313" key="8">
    <source>
        <dbReference type="Proteomes" id="UP001183604"/>
    </source>
</evidence>
<organism evidence="5 7">
    <name type="scientific">Glycomyces lechevalierae</name>
    <dbReference type="NCBI Taxonomy" id="256034"/>
    <lineage>
        <taxon>Bacteria</taxon>
        <taxon>Bacillati</taxon>
        <taxon>Actinomycetota</taxon>
        <taxon>Actinomycetes</taxon>
        <taxon>Glycomycetales</taxon>
        <taxon>Glycomycetaceae</taxon>
        <taxon>Glycomyces</taxon>
    </lineage>
</organism>
<dbReference type="Pfam" id="PF00356">
    <property type="entry name" value="LacI"/>
    <property type="match status" value="1"/>
</dbReference>
<name>A0A9X3PN87_9ACTN</name>
<dbReference type="Proteomes" id="UP001183604">
    <property type="component" value="Unassembled WGS sequence"/>
</dbReference>
<evidence type="ECO:0000256" key="3">
    <source>
        <dbReference type="ARBA" id="ARBA00023163"/>
    </source>
</evidence>